<feature type="compositionally biased region" description="Polar residues" evidence="1">
    <location>
        <begin position="678"/>
        <end position="696"/>
    </location>
</feature>
<dbReference type="EMBL" id="CAKOGP040001792">
    <property type="protein sequence ID" value="CAJ1951798.1"/>
    <property type="molecule type" value="Genomic_DNA"/>
</dbReference>
<proteinExistence type="predicted"/>
<feature type="compositionally biased region" description="Acidic residues" evidence="1">
    <location>
        <begin position="247"/>
        <end position="294"/>
    </location>
</feature>
<feature type="compositionally biased region" description="Basic and acidic residues" evidence="1">
    <location>
        <begin position="218"/>
        <end position="241"/>
    </location>
</feature>
<feature type="compositionally biased region" description="Basic and acidic residues" evidence="1">
    <location>
        <begin position="16"/>
        <end position="27"/>
    </location>
</feature>
<feature type="compositionally biased region" description="Basic and acidic residues" evidence="1">
    <location>
        <begin position="1023"/>
        <end position="1032"/>
    </location>
</feature>
<dbReference type="Proteomes" id="UP001295423">
    <property type="component" value="Unassembled WGS sequence"/>
</dbReference>
<feature type="compositionally biased region" description="Basic and acidic residues" evidence="1">
    <location>
        <begin position="715"/>
        <end position="729"/>
    </location>
</feature>
<feature type="compositionally biased region" description="Polar residues" evidence="1">
    <location>
        <begin position="1"/>
        <end position="10"/>
    </location>
</feature>
<organism evidence="2 3">
    <name type="scientific">Cylindrotheca closterium</name>
    <dbReference type="NCBI Taxonomy" id="2856"/>
    <lineage>
        <taxon>Eukaryota</taxon>
        <taxon>Sar</taxon>
        <taxon>Stramenopiles</taxon>
        <taxon>Ochrophyta</taxon>
        <taxon>Bacillariophyta</taxon>
        <taxon>Bacillariophyceae</taxon>
        <taxon>Bacillariophycidae</taxon>
        <taxon>Bacillariales</taxon>
        <taxon>Bacillariaceae</taxon>
        <taxon>Cylindrotheca</taxon>
    </lineage>
</organism>
<keyword evidence="3" id="KW-1185">Reference proteome</keyword>
<feature type="compositionally biased region" description="Basic residues" evidence="1">
    <location>
        <begin position="841"/>
        <end position="852"/>
    </location>
</feature>
<feature type="compositionally biased region" description="Polar residues" evidence="1">
    <location>
        <begin position="56"/>
        <end position="65"/>
    </location>
</feature>
<evidence type="ECO:0000313" key="3">
    <source>
        <dbReference type="Proteomes" id="UP001295423"/>
    </source>
</evidence>
<evidence type="ECO:0000256" key="1">
    <source>
        <dbReference type="SAM" id="MobiDB-lite"/>
    </source>
</evidence>
<name>A0AAD2FSM7_9STRA</name>
<gene>
    <name evidence="2" type="ORF">CYCCA115_LOCUS13243</name>
</gene>
<feature type="region of interest" description="Disordered" evidence="1">
    <location>
        <begin position="619"/>
        <end position="649"/>
    </location>
</feature>
<reference evidence="2" key="1">
    <citation type="submission" date="2023-08" db="EMBL/GenBank/DDBJ databases">
        <authorList>
            <person name="Audoor S."/>
            <person name="Bilcke G."/>
        </authorList>
    </citation>
    <scope>NUCLEOTIDE SEQUENCE</scope>
</reference>
<sequence>MRSPVTTMKSMKNGKKRESATSHTHDETDCDDDASVGNQSMADQARRSWMAKDAQIQRSSRTIASEQHHPPRTTHSPSRIKSKNVMPSLGSSRWSSSASSVASSLKAPMSWHGGKGKLSPSRLSADLPNPLTPPNLHSKNNNDAIGAASPAFPKKSPKSSGDGDDDKSAKSVRSFVRGSKIYKIQAPFNSIKSFVPMSSGSSVKSNTSKASRWSSSSRDSKASVEPLPDRWASKKRTEKEPVLAVPVEEDEEEEEDDHDNDEAEDYNEEYEDEDVDLNDEDEDDDDREPSEDFDMPVNFGKGPVREFVCDRVPRKRFASRNVENFPIWPPVIKVRGYEACRGGNVSAISVGSGFSEDDYLTDDFSSDEESFEEIAKTLPPAQRTSYRIRYDGPTNLNLDAYKADNRFASTVELVQPDGAPNLPARNMDSTPGLPPRRRHSEFSDGDEHNSGTEYSEELGDSKEFVEDSRRTRPDVWITALSGEHEEDVMWNVRRVWDIDQEDEGEKEVSVHSQQLFGQIRNLVGAMDDESLGADQSHAGTVTTQKSDVKPKLPTRSWNIQKVVEAKGKLEGLQPAKQLDDKDMVDDIHVMNSEAVVELKENIKAQEELVRQITERRTEKKEKEAKGIVEPQVEDKEEAAPPLTQEEKDRWFLDDDAETLDDSILFGEQNTPGPMPPQRYTSDGTDTMISVQESLTPSRPEVKSKEAVIVEEETEKLDTSLKEESMRSELEEAATSPIAKVEKASDTASVNSSDSLQDSMQSTGESKAVASVEEKVEEEAPPPPPPSEDKAEENSPAPPPPPASVVTTPPQRHRSLSPKSPKVPKSPKSPKSPKTPKTSKSPGRKGSKKRTKSTSKSPRTLKKTSDEAPKTPRRNTSDSDLAQPPPKATPKRERRKGKKKKKDKKEKKEKKLTAADFLQSSSDDSDIEERPSSEKTPKKDRMPISPKRRVTAFGNSRTMSMKAMVVGSDSDSDDDSSDSNTDLATKNLMKKHQATSGAATPWWKKQQEQASSKKGARPSISRKAQSDRYLGKK</sequence>
<protein>
    <submittedName>
        <fullName evidence="2">Uncharacterized protein</fullName>
    </submittedName>
</protein>
<feature type="compositionally biased region" description="Basic and acidic residues" evidence="1">
    <location>
        <begin position="440"/>
        <end position="450"/>
    </location>
</feature>
<feature type="compositionally biased region" description="Low complexity" evidence="1">
    <location>
        <begin position="147"/>
        <end position="160"/>
    </location>
</feature>
<feature type="compositionally biased region" description="Polar residues" evidence="1">
    <location>
        <begin position="745"/>
        <end position="763"/>
    </location>
</feature>
<feature type="compositionally biased region" description="Basic and acidic residues" evidence="1">
    <location>
        <begin position="459"/>
        <end position="469"/>
    </location>
</feature>
<accession>A0AAD2FSM7</accession>
<feature type="region of interest" description="Disordered" evidence="1">
    <location>
        <begin position="415"/>
        <end position="469"/>
    </location>
</feature>
<feature type="compositionally biased region" description="Basic and acidic residues" evidence="1">
    <location>
        <begin position="927"/>
        <end position="941"/>
    </location>
</feature>
<evidence type="ECO:0000313" key="2">
    <source>
        <dbReference type="EMBL" id="CAJ1951798.1"/>
    </source>
</evidence>
<feature type="compositionally biased region" description="Low complexity" evidence="1">
    <location>
        <begin position="198"/>
        <end position="217"/>
    </location>
</feature>
<dbReference type="AlphaFoldDB" id="A0AAD2FSM7"/>
<feature type="region of interest" description="Disordered" evidence="1">
    <location>
        <begin position="193"/>
        <end position="299"/>
    </location>
</feature>
<feature type="compositionally biased region" description="Low complexity" evidence="1">
    <location>
        <begin position="88"/>
        <end position="104"/>
    </location>
</feature>
<feature type="region of interest" description="Disordered" evidence="1">
    <location>
        <begin position="1"/>
        <end position="176"/>
    </location>
</feature>
<feature type="region of interest" description="Disordered" evidence="1">
    <location>
        <begin position="664"/>
        <end position="1032"/>
    </location>
</feature>
<feature type="compositionally biased region" description="Basic residues" evidence="1">
    <location>
        <begin position="891"/>
        <end position="909"/>
    </location>
</feature>
<comment type="caution">
    <text evidence="2">The sequence shown here is derived from an EMBL/GenBank/DDBJ whole genome shotgun (WGS) entry which is preliminary data.</text>
</comment>